<keyword evidence="5" id="KW-0547">Nucleotide-binding</keyword>
<keyword evidence="6" id="KW-0067">ATP-binding</keyword>
<dbReference type="EMBL" id="BART01009425">
    <property type="protein sequence ID" value="GAG68203.1"/>
    <property type="molecule type" value="Genomic_DNA"/>
</dbReference>
<name>X1A5Y0_9ZZZZ</name>
<evidence type="ECO:0000256" key="3">
    <source>
        <dbReference type="ARBA" id="ARBA00022643"/>
    </source>
</evidence>
<dbReference type="PANTHER" id="PTHR22749">
    <property type="entry name" value="RIBOFLAVIN KINASE/FMN ADENYLYLTRANSFERASE"/>
    <property type="match status" value="1"/>
</dbReference>
<dbReference type="EC" id="2.7.1.26" evidence="1"/>
<evidence type="ECO:0000259" key="7">
    <source>
        <dbReference type="SMART" id="SM00904"/>
    </source>
</evidence>
<sequence>MLVEKINNDFPALDFVLFGGDNFNNNVSGNGDAAMFRKIIDELHCPSYVKTPHGRFKGAVNIGMNPTFGGNKLCIETHIFDFDKDIYGKEISIFFVKKIRGEKKFKDAESLALQIKKDVSFINRVLKEKL</sequence>
<accession>X1A5Y0</accession>
<dbReference type="Pfam" id="PF01687">
    <property type="entry name" value="Flavokinase"/>
    <property type="match status" value="1"/>
</dbReference>
<evidence type="ECO:0000256" key="6">
    <source>
        <dbReference type="ARBA" id="ARBA00022840"/>
    </source>
</evidence>
<dbReference type="Gene3D" id="2.40.30.30">
    <property type="entry name" value="Riboflavin kinase-like"/>
    <property type="match status" value="1"/>
</dbReference>
<dbReference type="InterPro" id="IPR015865">
    <property type="entry name" value="Riboflavin_kinase_bac/euk"/>
</dbReference>
<evidence type="ECO:0000256" key="2">
    <source>
        <dbReference type="ARBA" id="ARBA00022630"/>
    </source>
</evidence>
<dbReference type="PANTHER" id="PTHR22749:SF6">
    <property type="entry name" value="RIBOFLAVIN KINASE"/>
    <property type="match status" value="1"/>
</dbReference>
<evidence type="ECO:0000256" key="5">
    <source>
        <dbReference type="ARBA" id="ARBA00022741"/>
    </source>
</evidence>
<dbReference type="InterPro" id="IPR023465">
    <property type="entry name" value="Riboflavin_kinase_dom_sf"/>
</dbReference>
<protein>
    <recommendedName>
        <fullName evidence="1">riboflavin kinase</fullName>
        <ecNumber evidence="1">2.7.1.26</ecNumber>
    </recommendedName>
</protein>
<reference evidence="8" key="1">
    <citation type="journal article" date="2014" name="Front. Microbiol.">
        <title>High frequency of phylogenetically diverse reductive dehalogenase-homologous genes in deep subseafloor sedimentary metagenomes.</title>
        <authorList>
            <person name="Kawai M."/>
            <person name="Futagami T."/>
            <person name="Toyoda A."/>
            <person name="Takaki Y."/>
            <person name="Nishi S."/>
            <person name="Hori S."/>
            <person name="Arai W."/>
            <person name="Tsubouchi T."/>
            <person name="Morono Y."/>
            <person name="Uchiyama I."/>
            <person name="Ito T."/>
            <person name="Fujiyama A."/>
            <person name="Inagaki F."/>
            <person name="Takami H."/>
        </authorList>
    </citation>
    <scope>NUCLEOTIDE SEQUENCE</scope>
    <source>
        <strain evidence="8">Expedition CK06-06</strain>
    </source>
</reference>
<evidence type="ECO:0000256" key="4">
    <source>
        <dbReference type="ARBA" id="ARBA00022679"/>
    </source>
</evidence>
<dbReference type="InterPro" id="IPR023468">
    <property type="entry name" value="Riboflavin_kinase"/>
</dbReference>
<dbReference type="GO" id="GO:0009398">
    <property type="term" value="P:FMN biosynthetic process"/>
    <property type="evidence" value="ECO:0007669"/>
    <property type="project" value="TreeGrafter"/>
</dbReference>
<dbReference type="SUPFAM" id="SSF82114">
    <property type="entry name" value="Riboflavin kinase-like"/>
    <property type="match status" value="1"/>
</dbReference>
<evidence type="ECO:0000313" key="8">
    <source>
        <dbReference type="EMBL" id="GAG68203.1"/>
    </source>
</evidence>
<keyword evidence="4" id="KW-0808">Transferase</keyword>
<gene>
    <name evidence="8" type="ORF">S01H4_20890</name>
</gene>
<dbReference type="GO" id="GO:0005524">
    <property type="term" value="F:ATP binding"/>
    <property type="evidence" value="ECO:0007669"/>
    <property type="project" value="UniProtKB-KW"/>
</dbReference>
<evidence type="ECO:0000256" key="1">
    <source>
        <dbReference type="ARBA" id="ARBA00012105"/>
    </source>
</evidence>
<proteinExistence type="predicted"/>
<dbReference type="AlphaFoldDB" id="X1A5Y0"/>
<comment type="caution">
    <text evidence="8">The sequence shown here is derived from an EMBL/GenBank/DDBJ whole genome shotgun (WGS) entry which is preliminary data.</text>
</comment>
<keyword evidence="3" id="KW-0288">FMN</keyword>
<feature type="domain" description="Riboflavin kinase" evidence="7">
    <location>
        <begin position="35"/>
        <end position="127"/>
    </location>
</feature>
<dbReference type="GO" id="GO:0008531">
    <property type="term" value="F:riboflavin kinase activity"/>
    <property type="evidence" value="ECO:0007669"/>
    <property type="project" value="UniProtKB-EC"/>
</dbReference>
<dbReference type="SMART" id="SM00904">
    <property type="entry name" value="Flavokinase"/>
    <property type="match status" value="1"/>
</dbReference>
<keyword evidence="2" id="KW-0285">Flavoprotein</keyword>
<organism evidence="8">
    <name type="scientific">marine sediment metagenome</name>
    <dbReference type="NCBI Taxonomy" id="412755"/>
    <lineage>
        <taxon>unclassified sequences</taxon>
        <taxon>metagenomes</taxon>
        <taxon>ecological metagenomes</taxon>
    </lineage>
</organism>
<dbReference type="GO" id="GO:0009231">
    <property type="term" value="P:riboflavin biosynthetic process"/>
    <property type="evidence" value="ECO:0007669"/>
    <property type="project" value="InterPro"/>
</dbReference>